<organism evidence="2 3">
    <name type="scientific">Brassica cretica</name>
    <name type="common">Mustard</name>
    <dbReference type="NCBI Taxonomy" id="69181"/>
    <lineage>
        <taxon>Eukaryota</taxon>
        <taxon>Viridiplantae</taxon>
        <taxon>Streptophyta</taxon>
        <taxon>Embryophyta</taxon>
        <taxon>Tracheophyta</taxon>
        <taxon>Spermatophyta</taxon>
        <taxon>Magnoliopsida</taxon>
        <taxon>eudicotyledons</taxon>
        <taxon>Gunneridae</taxon>
        <taxon>Pentapetalae</taxon>
        <taxon>rosids</taxon>
        <taxon>malvids</taxon>
        <taxon>Brassicales</taxon>
        <taxon>Brassicaceae</taxon>
        <taxon>Brassiceae</taxon>
        <taxon>Brassica</taxon>
    </lineage>
</organism>
<protein>
    <recommendedName>
        <fullName evidence="1">Glycolipid transfer protein domain-containing protein</fullName>
    </recommendedName>
</protein>
<dbReference type="Pfam" id="PF08718">
    <property type="entry name" value="GLTP"/>
    <property type="match status" value="1"/>
</dbReference>
<dbReference type="Gene3D" id="1.10.3520.10">
    <property type="entry name" value="Glycolipid transfer protein"/>
    <property type="match status" value="1"/>
</dbReference>
<gene>
    <name evidence="2" type="ORF">F2Q68_00010963</name>
</gene>
<sequence>LNDLAAASRSISTLEEMIDKDIEAGCVKKYGSHTRNLLKVKQGLEMIKVLCEELLATEGDDSLKDAAIKAYNQVLFPHHQYNIQKACATGLNSLPSKSLVLLLLGEAVGHPTSPVYPEDFLRSVRAVALLRIYRWSDITRLPNLAVKC</sequence>
<proteinExistence type="predicted"/>
<accession>A0A8S9KSS4</accession>
<reference evidence="2" key="1">
    <citation type="submission" date="2019-12" db="EMBL/GenBank/DDBJ databases">
        <title>Genome sequencing and annotation of Brassica cretica.</title>
        <authorList>
            <person name="Studholme D.J."/>
            <person name="Sarris P.F."/>
        </authorList>
    </citation>
    <scope>NUCLEOTIDE SEQUENCE</scope>
    <source>
        <strain evidence="2">PFS-001/15</strain>
        <tissue evidence="2">Leaf</tissue>
    </source>
</reference>
<feature type="domain" description="Glycolipid transfer protein" evidence="1">
    <location>
        <begin position="7"/>
        <end position="104"/>
    </location>
</feature>
<dbReference type="Proteomes" id="UP000712281">
    <property type="component" value="Unassembled WGS sequence"/>
</dbReference>
<dbReference type="GO" id="GO:0016020">
    <property type="term" value="C:membrane"/>
    <property type="evidence" value="ECO:0007669"/>
    <property type="project" value="TreeGrafter"/>
</dbReference>
<dbReference type="GO" id="GO:1902388">
    <property type="term" value="F:ceramide 1-phosphate transfer activity"/>
    <property type="evidence" value="ECO:0007669"/>
    <property type="project" value="TreeGrafter"/>
</dbReference>
<dbReference type="InterPro" id="IPR036497">
    <property type="entry name" value="GLTP_sf"/>
</dbReference>
<dbReference type="AlphaFoldDB" id="A0A8S9KSS4"/>
<evidence type="ECO:0000259" key="1">
    <source>
        <dbReference type="Pfam" id="PF08718"/>
    </source>
</evidence>
<evidence type="ECO:0000313" key="3">
    <source>
        <dbReference type="Proteomes" id="UP000712281"/>
    </source>
</evidence>
<comment type="caution">
    <text evidence="2">The sequence shown here is derived from an EMBL/GenBank/DDBJ whole genome shotgun (WGS) entry which is preliminary data.</text>
</comment>
<evidence type="ECO:0000313" key="2">
    <source>
        <dbReference type="EMBL" id="KAF2597515.1"/>
    </source>
</evidence>
<dbReference type="InterPro" id="IPR014830">
    <property type="entry name" value="Glycolipid_transfer_prot_dom"/>
</dbReference>
<dbReference type="GO" id="GO:1902387">
    <property type="term" value="F:ceramide 1-phosphate binding"/>
    <property type="evidence" value="ECO:0007669"/>
    <property type="project" value="TreeGrafter"/>
</dbReference>
<dbReference type="GO" id="GO:0005829">
    <property type="term" value="C:cytosol"/>
    <property type="evidence" value="ECO:0007669"/>
    <property type="project" value="TreeGrafter"/>
</dbReference>
<name>A0A8S9KSS4_BRACR</name>
<dbReference type="PANTHER" id="PTHR10219">
    <property type="entry name" value="GLYCOLIPID TRANSFER PROTEIN-RELATED"/>
    <property type="match status" value="1"/>
</dbReference>
<dbReference type="PANTHER" id="PTHR10219:SF43">
    <property type="entry name" value="GLYCOLIPID TRANSFER PROTEIN DOMAIN-CONTAINING PROTEIN"/>
    <property type="match status" value="1"/>
</dbReference>
<dbReference type="EMBL" id="QGKW02000717">
    <property type="protein sequence ID" value="KAF2597515.1"/>
    <property type="molecule type" value="Genomic_DNA"/>
</dbReference>
<feature type="non-terminal residue" evidence="2">
    <location>
        <position position="1"/>
    </location>
</feature>
<dbReference type="SUPFAM" id="SSF110004">
    <property type="entry name" value="Glycolipid transfer protein, GLTP"/>
    <property type="match status" value="1"/>
</dbReference>